<protein>
    <recommendedName>
        <fullName evidence="2">Rhamnogalacturonase A/B/Epimerase-like pectate lyase domain-containing protein</fullName>
    </recommendedName>
</protein>
<evidence type="ECO:0000259" key="2">
    <source>
        <dbReference type="Pfam" id="PF12708"/>
    </source>
</evidence>
<gene>
    <name evidence="3" type="ORF">HFZ78_29835</name>
</gene>
<dbReference type="Pfam" id="PF12708">
    <property type="entry name" value="Pect-lyase_RHGA_epim"/>
    <property type="match status" value="1"/>
</dbReference>
<dbReference type="AlphaFoldDB" id="A0A6H1P9U1"/>
<reference evidence="3 4" key="1">
    <citation type="submission" date="2020-04" db="EMBL/GenBank/DDBJ databases">
        <title>Genome-Wide Identification of 5-Methylcytosine Sites in Bacterial Genomes By High-Throughput Sequencing of MspJI Restriction Fragments.</title>
        <authorList>
            <person name="Wu V."/>
        </authorList>
    </citation>
    <scope>NUCLEOTIDE SEQUENCE [LARGE SCALE GENOMIC DNA]</scope>
    <source>
        <strain evidence="3 4">S2</strain>
    </source>
</reference>
<dbReference type="InterPro" id="IPR012334">
    <property type="entry name" value="Pectin_lyas_fold"/>
</dbReference>
<sequence length="331" mass="37009">MIRRSTTIYISAIILIVGLLFLFKNEHQVVTMTGNGQNEYVNVDEFGANGDDLKDDSRSIQEAINYSHETKIGKVKLLGNKSYILKKGLVLKEGVELEFGQNTRLRIEGNFQAIDVKKNASISNGVLEIVDANFDSDVIYLDGIQKFWSWDRTQIKNVTLLNTSGSHRGTGLHLYAGGPGQFICFVNFTDIRIAGFHTGVKLEAEKPKDSNKYSFINGNRFINLTLDNCISCIDINSSMSVPNESSGNDFNGLQIQVSKFTKEVITVSGSDNKFEGLIWDAHIVKGNNPIIEFSKESMRNSLYSNIESNYIKDKGVHNYYSTPEEDAMNSK</sequence>
<feature type="transmembrane region" description="Helical" evidence="1">
    <location>
        <begin position="7"/>
        <end position="23"/>
    </location>
</feature>
<keyword evidence="1" id="KW-0812">Transmembrane</keyword>
<dbReference type="Gene3D" id="2.160.20.10">
    <property type="entry name" value="Single-stranded right-handed beta-helix, Pectin lyase-like"/>
    <property type="match status" value="1"/>
</dbReference>
<dbReference type="SUPFAM" id="SSF51126">
    <property type="entry name" value="Pectin lyase-like"/>
    <property type="match status" value="1"/>
</dbReference>
<keyword evidence="1" id="KW-0472">Membrane</keyword>
<organism evidence="3 4">
    <name type="scientific">Priestia megaterium</name>
    <name type="common">Bacillus megaterium</name>
    <dbReference type="NCBI Taxonomy" id="1404"/>
    <lineage>
        <taxon>Bacteria</taxon>
        <taxon>Bacillati</taxon>
        <taxon>Bacillota</taxon>
        <taxon>Bacilli</taxon>
        <taxon>Bacillales</taxon>
        <taxon>Bacillaceae</taxon>
        <taxon>Priestia</taxon>
    </lineage>
</organism>
<dbReference type="Proteomes" id="UP000501868">
    <property type="component" value="Chromosome"/>
</dbReference>
<keyword evidence="1" id="KW-1133">Transmembrane helix</keyword>
<dbReference type="InterPro" id="IPR011050">
    <property type="entry name" value="Pectin_lyase_fold/virulence"/>
</dbReference>
<accession>A0A6H1P9U1</accession>
<reference evidence="3 4" key="2">
    <citation type="submission" date="2020-04" db="EMBL/GenBank/DDBJ databases">
        <authorList>
            <person name="Fomenkov A."/>
            <person name="Anton B.P."/>
            <person name="Roberts R.J."/>
        </authorList>
    </citation>
    <scope>NUCLEOTIDE SEQUENCE [LARGE SCALE GENOMIC DNA]</scope>
    <source>
        <strain evidence="3 4">S2</strain>
    </source>
</reference>
<dbReference type="EMBL" id="CP051128">
    <property type="protein sequence ID" value="QIZ10394.1"/>
    <property type="molecule type" value="Genomic_DNA"/>
</dbReference>
<proteinExistence type="predicted"/>
<evidence type="ECO:0000313" key="3">
    <source>
        <dbReference type="EMBL" id="QIZ10394.1"/>
    </source>
</evidence>
<feature type="domain" description="Rhamnogalacturonase A/B/Epimerase-like pectate lyase" evidence="2">
    <location>
        <begin position="40"/>
        <end position="217"/>
    </location>
</feature>
<dbReference type="InterPro" id="IPR024535">
    <property type="entry name" value="RHGA/B-epi-like_pectate_lyase"/>
</dbReference>
<evidence type="ECO:0000313" key="4">
    <source>
        <dbReference type="Proteomes" id="UP000501868"/>
    </source>
</evidence>
<evidence type="ECO:0000256" key="1">
    <source>
        <dbReference type="SAM" id="Phobius"/>
    </source>
</evidence>
<name>A0A6H1P9U1_PRIMG</name>